<dbReference type="InterPro" id="IPR004360">
    <property type="entry name" value="Glyas_Fos-R_dOase_dom"/>
</dbReference>
<dbReference type="NCBIfam" id="NF000222">
    <property type="entry name" value="FosX"/>
    <property type="match status" value="1"/>
</dbReference>
<dbReference type="AlphaFoldDB" id="A0A0M7A7M3"/>
<dbReference type="Pfam" id="PF00903">
    <property type="entry name" value="Glyoxalase"/>
    <property type="match status" value="1"/>
</dbReference>
<dbReference type="InterPro" id="IPR037434">
    <property type="entry name" value="FosX"/>
</dbReference>
<keyword evidence="1" id="KW-0479">Metal-binding</keyword>
<dbReference type="PANTHER" id="PTHR36113">
    <property type="entry name" value="LYASE, PUTATIVE-RELATED-RELATED"/>
    <property type="match status" value="1"/>
</dbReference>
<dbReference type="RefSeq" id="WP_055671829.1">
    <property type="nucleotide sequence ID" value="NZ_CXWD01000007.1"/>
</dbReference>
<dbReference type="GO" id="GO:0046872">
    <property type="term" value="F:metal ion binding"/>
    <property type="evidence" value="ECO:0007669"/>
    <property type="project" value="UniProtKB-KW"/>
</dbReference>
<evidence type="ECO:0000259" key="2">
    <source>
        <dbReference type="PROSITE" id="PS51819"/>
    </source>
</evidence>
<name>A0A0M7A7M3_9HYPH</name>
<dbReference type="EMBL" id="CXWD01000007">
    <property type="protein sequence ID" value="CTQ69624.1"/>
    <property type="molecule type" value="Genomic_DNA"/>
</dbReference>
<keyword evidence="4" id="KW-1185">Reference proteome</keyword>
<dbReference type="Gene3D" id="3.10.180.10">
    <property type="entry name" value="2,3-Dihydroxybiphenyl 1,2-Dioxygenase, domain 1"/>
    <property type="match status" value="1"/>
</dbReference>
<evidence type="ECO:0000313" key="4">
    <source>
        <dbReference type="Proteomes" id="UP000053235"/>
    </source>
</evidence>
<dbReference type="PANTHER" id="PTHR36113:SF6">
    <property type="entry name" value="FOSFOMYCIN RESISTANCE PROTEIN FOSX"/>
    <property type="match status" value="1"/>
</dbReference>
<sequence length="142" mass="16429">MSSGLSHMTFIVSDLDKMTRILTEVLKAEEVYGSGQETFSLSEERFFLVGDVWIAIMKGAPLSERTYNHVAFKIEERDFEARLAAIQSLGLEFKPPRDRVEGEGRSIYFYDTDNHLFELHTGTLEMRLESYRKILDERRAAQ</sequence>
<reference evidence="4" key="1">
    <citation type="submission" date="2015-07" db="EMBL/GenBank/DDBJ databases">
        <authorList>
            <person name="Rodrigo-Torres Lidia"/>
            <person name="Arahal R.David."/>
        </authorList>
    </citation>
    <scope>NUCLEOTIDE SEQUENCE [LARGE SCALE GENOMIC DNA]</scope>
    <source>
        <strain evidence="4">CECT 5112</strain>
    </source>
</reference>
<dbReference type="InterPro" id="IPR029068">
    <property type="entry name" value="Glyas_Bleomycin-R_OHBP_Dase"/>
</dbReference>
<dbReference type="Proteomes" id="UP000053235">
    <property type="component" value="Unassembled WGS sequence"/>
</dbReference>
<feature type="domain" description="VOC" evidence="2">
    <location>
        <begin position="4"/>
        <end position="122"/>
    </location>
</feature>
<protein>
    <submittedName>
        <fullName evidence="3">Fosfomycin resistance protein FosX</fullName>
    </submittedName>
</protein>
<dbReference type="SUPFAM" id="SSF54593">
    <property type="entry name" value="Glyoxalase/Bleomycin resistance protein/Dihydroxybiphenyl dioxygenase"/>
    <property type="match status" value="1"/>
</dbReference>
<organism evidence="3 4">
    <name type="scientific">Roseibium alexandrii</name>
    <dbReference type="NCBI Taxonomy" id="388408"/>
    <lineage>
        <taxon>Bacteria</taxon>
        <taxon>Pseudomonadati</taxon>
        <taxon>Pseudomonadota</taxon>
        <taxon>Alphaproteobacteria</taxon>
        <taxon>Hyphomicrobiales</taxon>
        <taxon>Stappiaceae</taxon>
        <taxon>Roseibium</taxon>
    </lineage>
</organism>
<proteinExistence type="predicted"/>
<dbReference type="InterPro" id="IPR051332">
    <property type="entry name" value="Fosfomycin_Res_Enzymes"/>
</dbReference>
<dbReference type="OrthoDB" id="9792626at2"/>
<dbReference type="InterPro" id="IPR037523">
    <property type="entry name" value="VOC_core"/>
</dbReference>
<accession>A0A0M7A7M3</accession>
<dbReference type="PROSITE" id="PS51819">
    <property type="entry name" value="VOC"/>
    <property type="match status" value="1"/>
</dbReference>
<dbReference type="CDD" id="cd08364">
    <property type="entry name" value="FosX"/>
    <property type="match status" value="1"/>
</dbReference>
<gene>
    <name evidence="3" type="primary">fosX</name>
    <name evidence="3" type="ORF">LAX5112_02187</name>
</gene>
<evidence type="ECO:0000256" key="1">
    <source>
        <dbReference type="ARBA" id="ARBA00022723"/>
    </source>
</evidence>
<evidence type="ECO:0000313" key="3">
    <source>
        <dbReference type="EMBL" id="CTQ69624.1"/>
    </source>
</evidence>
<dbReference type="STRING" id="388408.LAX5112_02187"/>